<evidence type="ECO:0000313" key="1">
    <source>
        <dbReference type="EMBL" id="KAL2715215.1"/>
    </source>
</evidence>
<evidence type="ECO:0000313" key="2">
    <source>
        <dbReference type="Proteomes" id="UP001607302"/>
    </source>
</evidence>
<proteinExistence type="predicted"/>
<dbReference type="EMBL" id="JAUDFV010000155">
    <property type="protein sequence ID" value="KAL2715215.1"/>
    <property type="molecule type" value="Genomic_DNA"/>
</dbReference>
<dbReference type="Proteomes" id="UP001607302">
    <property type="component" value="Unassembled WGS sequence"/>
</dbReference>
<sequence>MNSIYKILPVAKKNIHLQLIVNVILSHVMKDKFQELTLRRLENKKKKYTCKQKNICEGSSQHKEKCHCDTSNSFCQRKDQR</sequence>
<reference evidence="1 2" key="1">
    <citation type="journal article" date="2024" name="Ann. Entomol. Soc. Am.">
        <title>Genomic analyses of the southern and eastern yellowjacket wasps (Hymenoptera: Vespidae) reveal evolutionary signatures of social life.</title>
        <authorList>
            <person name="Catto M.A."/>
            <person name="Caine P.B."/>
            <person name="Orr S.E."/>
            <person name="Hunt B.G."/>
            <person name="Goodisman M.A.D."/>
        </authorList>
    </citation>
    <scope>NUCLEOTIDE SEQUENCE [LARGE SCALE GENOMIC DNA]</scope>
    <source>
        <strain evidence="1">233</strain>
        <tissue evidence="1">Head and thorax</tissue>
    </source>
</reference>
<keyword evidence="2" id="KW-1185">Reference proteome</keyword>
<accession>A0ABD2A3L0</accession>
<organism evidence="1 2">
    <name type="scientific">Vespula squamosa</name>
    <name type="common">Southern yellow jacket</name>
    <name type="synonym">Wasp</name>
    <dbReference type="NCBI Taxonomy" id="30214"/>
    <lineage>
        <taxon>Eukaryota</taxon>
        <taxon>Metazoa</taxon>
        <taxon>Ecdysozoa</taxon>
        <taxon>Arthropoda</taxon>
        <taxon>Hexapoda</taxon>
        <taxon>Insecta</taxon>
        <taxon>Pterygota</taxon>
        <taxon>Neoptera</taxon>
        <taxon>Endopterygota</taxon>
        <taxon>Hymenoptera</taxon>
        <taxon>Apocrita</taxon>
        <taxon>Aculeata</taxon>
        <taxon>Vespoidea</taxon>
        <taxon>Vespidae</taxon>
        <taxon>Vespinae</taxon>
        <taxon>Vespula</taxon>
    </lineage>
</organism>
<protein>
    <submittedName>
        <fullName evidence="1">Uncharacterized protein</fullName>
    </submittedName>
</protein>
<dbReference type="AlphaFoldDB" id="A0ABD2A3L0"/>
<name>A0ABD2A3L0_VESSQ</name>
<gene>
    <name evidence="1" type="ORF">V1478_014913</name>
</gene>
<comment type="caution">
    <text evidence="1">The sequence shown here is derived from an EMBL/GenBank/DDBJ whole genome shotgun (WGS) entry which is preliminary data.</text>
</comment>